<accession>A0A1H0U013</accession>
<keyword evidence="3" id="KW-1185">Reference proteome</keyword>
<sequence length="88" mass="9349">MSATIVTRLRQSQRLAAALDAVVEAEARAEAAEVRLERVRAILVAALVEHRSTITHAEPAFGRMLPCSANARVAAALSAATADDRQGR</sequence>
<evidence type="ECO:0000256" key="1">
    <source>
        <dbReference type="SAM" id="Coils"/>
    </source>
</evidence>
<reference evidence="3" key="1">
    <citation type="submission" date="2016-10" db="EMBL/GenBank/DDBJ databases">
        <authorList>
            <person name="Varghese N."/>
            <person name="Submissions S."/>
        </authorList>
    </citation>
    <scope>NUCLEOTIDE SEQUENCE [LARGE SCALE GENOMIC DNA]</scope>
    <source>
        <strain evidence="3">DSM 22329</strain>
    </source>
</reference>
<proteinExistence type="predicted"/>
<organism evidence="2 3">
    <name type="scientific">Pedococcus dokdonensis</name>
    <dbReference type="NCBI Taxonomy" id="443156"/>
    <lineage>
        <taxon>Bacteria</taxon>
        <taxon>Bacillati</taxon>
        <taxon>Actinomycetota</taxon>
        <taxon>Actinomycetes</taxon>
        <taxon>Micrococcales</taxon>
        <taxon>Intrasporangiaceae</taxon>
        <taxon>Pedococcus</taxon>
    </lineage>
</organism>
<dbReference type="Proteomes" id="UP000199077">
    <property type="component" value="Chromosome I"/>
</dbReference>
<gene>
    <name evidence="2" type="ORF">SAMN04489867_3059</name>
</gene>
<keyword evidence="1" id="KW-0175">Coiled coil</keyword>
<evidence type="ECO:0000313" key="3">
    <source>
        <dbReference type="Proteomes" id="UP000199077"/>
    </source>
</evidence>
<dbReference type="EMBL" id="LT629711">
    <property type="protein sequence ID" value="SDP59494.1"/>
    <property type="molecule type" value="Genomic_DNA"/>
</dbReference>
<dbReference type="STRING" id="443156.SAMN04489867_3059"/>
<protein>
    <submittedName>
        <fullName evidence="2">Uncharacterized protein</fullName>
    </submittedName>
</protein>
<name>A0A1H0U013_9MICO</name>
<feature type="coiled-coil region" evidence="1">
    <location>
        <begin position="15"/>
        <end position="42"/>
    </location>
</feature>
<dbReference type="RefSeq" id="WP_091787316.1">
    <property type="nucleotide sequence ID" value="NZ_LT629711.1"/>
</dbReference>
<evidence type="ECO:0000313" key="2">
    <source>
        <dbReference type="EMBL" id="SDP59494.1"/>
    </source>
</evidence>
<dbReference type="AlphaFoldDB" id="A0A1H0U013"/>